<protein>
    <submittedName>
        <fullName evidence="1">Uncharacterized protein</fullName>
    </submittedName>
</protein>
<sequence length="29" mass="3269">MVSPSEFHARTGFSFYVFSGRNATKTKTN</sequence>
<dbReference type="EMBL" id="BK015384">
    <property type="protein sequence ID" value="DAE04220.1"/>
    <property type="molecule type" value="Genomic_DNA"/>
</dbReference>
<evidence type="ECO:0000313" key="1">
    <source>
        <dbReference type="EMBL" id="DAE04220.1"/>
    </source>
</evidence>
<proteinExistence type="predicted"/>
<accession>A0A8S5PDC7</accession>
<name>A0A8S5PDC7_9CAUD</name>
<organism evidence="1">
    <name type="scientific">Siphoviridae sp. ctmpG14</name>
    <dbReference type="NCBI Taxonomy" id="2825654"/>
    <lineage>
        <taxon>Viruses</taxon>
        <taxon>Duplodnaviria</taxon>
        <taxon>Heunggongvirae</taxon>
        <taxon>Uroviricota</taxon>
        <taxon>Caudoviricetes</taxon>
    </lineage>
</organism>
<reference evidence="1" key="1">
    <citation type="journal article" date="2021" name="Proc. Natl. Acad. Sci. U.S.A.">
        <title>A Catalog of Tens of Thousands of Viruses from Human Metagenomes Reveals Hidden Associations with Chronic Diseases.</title>
        <authorList>
            <person name="Tisza M.J."/>
            <person name="Buck C.B."/>
        </authorList>
    </citation>
    <scope>NUCLEOTIDE SEQUENCE</scope>
    <source>
        <strain evidence="1">CtmpG14</strain>
    </source>
</reference>